<evidence type="ECO:0000313" key="3">
    <source>
        <dbReference type="Proteomes" id="UP001323405"/>
    </source>
</evidence>
<evidence type="ECO:0000256" key="1">
    <source>
        <dbReference type="SAM" id="SignalP"/>
    </source>
</evidence>
<feature type="signal peptide" evidence="1">
    <location>
        <begin position="1"/>
        <end position="19"/>
    </location>
</feature>
<dbReference type="Proteomes" id="UP001323405">
    <property type="component" value="Unassembled WGS sequence"/>
</dbReference>
<dbReference type="EMBL" id="JAFFHA010000006">
    <property type="protein sequence ID" value="KAK4654131.1"/>
    <property type="molecule type" value="Genomic_DNA"/>
</dbReference>
<accession>A0ABR0GER2</accession>
<reference evidence="2 3" key="1">
    <citation type="journal article" date="2023" name="bioRxiv">
        <title>High-quality genome assemblies of four members of thePodospora anserinaspecies complex.</title>
        <authorList>
            <person name="Ament-Velasquez S.L."/>
            <person name="Vogan A.A."/>
            <person name="Wallerman O."/>
            <person name="Hartmann F."/>
            <person name="Gautier V."/>
            <person name="Silar P."/>
            <person name="Giraud T."/>
            <person name="Johannesson H."/>
        </authorList>
    </citation>
    <scope>NUCLEOTIDE SEQUENCE [LARGE SCALE GENOMIC DNA]</scope>
    <source>
        <strain evidence="2 3">CBS 415.72m</strain>
    </source>
</reference>
<evidence type="ECO:0000313" key="2">
    <source>
        <dbReference type="EMBL" id="KAK4654131.1"/>
    </source>
</evidence>
<keyword evidence="1" id="KW-0732">Signal</keyword>
<dbReference type="GeneID" id="87909495"/>
<keyword evidence="3" id="KW-1185">Reference proteome</keyword>
<comment type="caution">
    <text evidence="2">The sequence shown here is derived from an EMBL/GenBank/DDBJ whole genome shotgun (WGS) entry which is preliminary data.</text>
</comment>
<evidence type="ECO:0008006" key="4">
    <source>
        <dbReference type="Google" id="ProtNLM"/>
    </source>
</evidence>
<protein>
    <recommendedName>
        <fullName evidence="4">Secreted protein</fullName>
    </recommendedName>
</protein>
<dbReference type="RefSeq" id="XP_062743106.1">
    <property type="nucleotide sequence ID" value="XM_062889588.1"/>
</dbReference>
<organism evidence="2 3">
    <name type="scientific">Podospora pseudocomata</name>
    <dbReference type="NCBI Taxonomy" id="2093779"/>
    <lineage>
        <taxon>Eukaryota</taxon>
        <taxon>Fungi</taxon>
        <taxon>Dikarya</taxon>
        <taxon>Ascomycota</taxon>
        <taxon>Pezizomycotina</taxon>
        <taxon>Sordariomycetes</taxon>
        <taxon>Sordariomycetidae</taxon>
        <taxon>Sordariales</taxon>
        <taxon>Podosporaceae</taxon>
        <taxon>Podospora</taxon>
    </lineage>
</organism>
<gene>
    <name evidence="2" type="ORF">QC762_401333</name>
</gene>
<sequence length="132" mass="14241">MHFPSLTAILAGLITTVTADGMSVYSKCPPGSGINCPERVGLWYTDFGLHRIDARGGCLYNDATGVPGIYELCIDWAGGRGHFLASNQPKRCIKQRGARGMQFLSSSTSADLSRVIQARGLVFSRLLVNTSF</sequence>
<feature type="chain" id="PRO_5046933165" description="Secreted protein" evidence="1">
    <location>
        <begin position="20"/>
        <end position="132"/>
    </location>
</feature>
<name>A0ABR0GER2_9PEZI</name>
<proteinExistence type="predicted"/>